<feature type="compositionally biased region" description="Low complexity" evidence="1">
    <location>
        <begin position="25"/>
        <end position="59"/>
    </location>
</feature>
<dbReference type="InterPro" id="IPR000451">
    <property type="entry name" value="NFkB/Dor"/>
</dbReference>
<dbReference type="FunFam" id="2.60.40.340:FF:000006">
    <property type="entry name" value="Dorsal isoform 1-B"/>
    <property type="match status" value="1"/>
</dbReference>
<protein>
    <submittedName>
        <fullName evidence="3">Embryonic polarity protein dorsal</fullName>
    </submittedName>
</protein>
<dbReference type="OrthoDB" id="7881762at2759"/>
<dbReference type="GO" id="GO:0002225">
    <property type="term" value="P:positive regulation of antimicrobial peptide production"/>
    <property type="evidence" value="ECO:0007669"/>
    <property type="project" value="UniProtKB-ARBA"/>
</dbReference>
<dbReference type="GO" id="GO:0000978">
    <property type="term" value="F:RNA polymerase II cis-regulatory region sequence-specific DNA binding"/>
    <property type="evidence" value="ECO:0007669"/>
    <property type="project" value="TreeGrafter"/>
</dbReference>
<dbReference type="GO" id="GO:0038061">
    <property type="term" value="P:non-canonical NF-kappaB signal transduction"/>
    <property type="evidence" value="ECO:0007669"/>
    <property type="project" value="TreeGrafter"/>
</dbReference>
<dbReference type="Gene3D" id="2.60.40.10">
    <property type="entry name" value="Immunoglobulins"/>
    <property type="match status" value="1"/>
</dbReference>
<dbReference type="Pfam" id="PF16179">
    <property type="entry name" value="RHD_dimer"/>
    <property type="match status" value="1"/>
</dbReference>
<dbReference type="InterPro" id="IPR002909">
    <property type="entry name" value="IPT_dom"/>
</dbReference>
<feature type="compositionally biased region" description="Polar residues" evidence="1">
    <location>
        <begin position="366"/>
        <end position="376"/>
    </location>
</feature>
<dbReference type="InterPro" id="IPR011363">
    <property type="entry name" value="Dif"/>
</dbReference>
<organism evidence="3">
    <name type="scientific">Ceratitis capitata</name>
    <name type="common">Mediterranean fruit fly</name>
    <name type="synonym">Tephritis capitata</name>
    <dbReference type="NCBI Taxonomy" id="7213"/>
    <lineage>
        <taxon>Eukaryota</taxon>
        <taxon>Metazoa</taxon>
        <taxon>Ecdysozoa</taxon>
        <taxon>Arthropoda</taxon>
        <taxon>Hexapoda</taxon>
        <taxon>Insecta</taxon>
        <taxon>Pterygota</taxon>
        <taxon>Neoptera</taxon>
        <taxon>Endopterygota</taxon>
        <taxon>Diptera</taxon>
        <taxon>Brachycera</taxon>
        <taxon>Muscomorpha</taxon>
        <taxon>Tephritoidea</taxon>
        <taxon>Tephritidae</taxon>
        <taxon>Ceratitis</taxon>
        <taxon>Ceratitis</taxon>
    </lineage>
</organism>
<dbReference type="GO" id="GO:0005737">
    <property type="term" value="C:cytoplasm"/>
    <property type="evidence" value="ECO:0007669"/>
    <property type="project" value="InterPro"/>
</dbReference>
<name>W8BQ08_CERCA</name>
<dbReference type="GO" id="GO:0001228">
    <property type="term" value="F:DNA-binding transcription activator activity, RNA polymerase II-specific"/>
    <property type="evidence" value="ECO:0007669"/>
    <property type="project" value="UniProtKB-ARBA"/>
</dbReference>
<dbReference type="PANTHER" id="PTHR24169">
    <property type="entry name" value="NUCLEAR FACTOR NF-KAPPA-B PROTEIN"/>
    <property type="match status" value="1"/>
</dbReference>
<reference evidence="3" key="1">
    <citation type="submission" date="2013-07" db="EMBL/GenBank/DDBJ databases">
        <authorList>
            <person name="Geib S."/>
        </authorList>
    </citation>
    <scope>NUCLEOTIDE SEQUENCE</scope>
</reference>
<reference evidence="3" key="2">
    <citation type="journal article" date="2014" name="BMC Genomics">
        <title>A genomic perspective to assessing quality of mass-reared SIT flies used in Mediterranean fruit fly (Ceratitis capitata) eradication in California.</title>
        <authorList>
            <person name="Calla B."/>
            <person name="Hall B."/>
            <person name="Hou S."/>
            <person name="Geib S.M."/>
        </authorList>
    </citation>
    <scope>NUCLEOTIDE SEQUENCE</scope>
</reference>
<dbReference type="CDD" id="cd01177">
    <property type="entry name" value="IPT_NFkappaB"/>
    <property type="match status" value="1"/>
</dbReference>
<dbReference type="CTD" id="35047"/>
<evidence type="ECO:0000313" key="3">
    <source>
        <dbReference type="EMBL" id="JAB91574.1"/>
    </source>
</evidence>
<gene>
    <name evidence="3" type="primary">DORS</name>
</gene>
<feature type="region of interest" description="Disordered" evidence="1">
    <location>
        <begin position="586"/>
        <end position="643"/>
    </location>
</feature>
<sequence length="701" mass="78107">MYPNQGNVNMGGGPSASPNGEEIQHPSPQHQQQQNINYNGAQTKQQHTDSQSSSQQQTSANKKIAKKAYVKIVEQPASKALRFRYECEGRSAGSIPGVNSTPEMKTFPTIEIVGYKGRAVVVVSCVTKDAPYRPHPHNLVGKEGCKKGVCTLEINSETMRAVFSNLGIQCVKKKDIESALKAREDIRVDPFKTGFSHRFQPTSIDLNSVRLCFQVFLKGDLGRFTVPLPPVVSEPIYDKKAMSDLAIVRICSCSASVLGNTAIILLCEKVAKEDIAVRFFEEKDGVIVWQGYGEFEHNDVHKQTAIAFRTPKYHKTNITEPVEVFVQLQRPSDGAVSDSVRFEYVPAESGPEELRRKRQRIEGDSLHTSLQQPQKKIQSDHAGGRMTSWNTPNAPAIKSEPRDASPKPLPFASYRAPSEMTPSPQPLSPLNYNYPNTPSPYNMTLAGNAPLMSPNQQYRGTTGGGGAVGSIDRIPTPLEIHNEFNAYTGDHQQQQQQPQPHHSRHFVRQNQLSHQHESHPRPHQHQTQYPNLVYGNTDVTNWEEKYSNVLPNVTNTNAGAVAMNNLNPNEIQFNLQNLLMATASGTSDGTQLSHWNFPPTHEGAHLHHQHNLQAQQQQPTQSTFQEQHQQQQHQQPSSNDTTMTDVNRANIEVAADAEQGPTISTLMNFDSEQLVHINSEEQQMLRLTSEELRLSNLSISS</sequence>
<dbReference type="EMBL" id="GAMC01014985">
    <property type="protein sequence ID" value="JAB91570.1"/>
    <property type="molecule type" value="mRNA"/>
</dbReference>
<dbReference type="PANTHER" id="PTHR24169:SF25">
    <property type="entry name" value="DORSAL-RELATED IMMUNITY FACTOR DIF-RELATED"/>
    <property type="match status" value="1"/>
</dbReference>
<dbReference type="GeneID" id="101453695"/>
<dbReference type="InterPro" id="IPR037059">
    <property type="entry name" value="RHD_DNA_bind_dom_sf"/>
</dbReference>
<accession>W8BQ08</accession>
<dbReference type="PROSITE" id="PS50254">
    <property type="entry name" value="REL_2"/>
    <property type="match status" value="1"/>
</dbReference>
<dbReference type="SMART" id="SM00429">
    <property type="entry name" value="IPT"/>
    <property type="match status" value="1"/>
</dbReference>
<dbReference type="GO" id="GO:0008063">
    <property type="term" value="P:Toll signaling pathway"/>
    <property type="evidence" value="ECO:0007669"/>
    <property type="project" value="UniProtKB-ARBA"/>
</dbReference>
<dbReference type="EMBL" id="GAMC01014983">
    <property type="protein sequence ID" value="JAB91572.1"/>
    <property type="molecule type" value="mRNA"/>
</dbReference>
<feature type="domain" description="RHD" evidence="2">
    <location>
        <begin position="65"/>
        <end position="243"/>
    </location>
</feature>
<dbReference type="InterPro" id="IPR011539">
    <property type="entry name" value="RHD_DNA_bind_dom"/>
</dbReference>
<dbReference type="PROSITE" id="PS01204">
    <property type="entry name" value="REL_1"/>
    <property type="match status" value="1"/>
</dbReference>
<proteinExistence type="evidence at transcript level"/>
<dbReference type="Gene3D" id="2.60.40.340">
    <property type="entry name" value="Rel homology domain (RHD), DNA-binding domain"/>
    <property type="match status" value="1"/>
</dbReference>
<dbReference type="PRINTS" id="PR00057">
    <property type="entry name" value="NFKBTNSCPFCT"/>
</dbReference>
<dbReference type="GO" id="GO:0048935">
    <property type="term" value="P:peripheral nervous system neuron development"/>
    <property type="evidence" value="ECO:0007669"/>
    <property type="project" value="UniProtKB-ARBA"/>
</dbReference>
<dbReference type="InterPro" id="IPR030492">
    <property type="entry name" value="RHD_CS"/>
</dbReference>
<dbReference type="Pfam" id="PF00554">
    <property type="entry name" value="RHD_DNA_bind"/>
    <property type="match status" value="1"/>
</dbReference>
<dbReference type="SUPFAM" id="SSF81296">
    <property type="entry name" value="E set domains"/>
    <property type="match status" value="1"/>
</dbReference>
<dbReference type="AlphaFoldDB" id="W8BQ08"/>
<dbReference type="EMBL" id="GAMC01014984">
    <property type="protein sequence ID" value="JAB91571.1"/>
    <property type="molecule type" value="mRNA"/>
</dbReference>
<dbReference type="CDD" id="cd07887">
    <property type="entry name" value="RHD-n_Dorsal_Dif"/>
    <property type="match status" value="1"/>
</dbReference>
<dbReference type="FunFam" id="2.60.40.10:FF:000046">
    <property type="entry name" value="Nuclear factor NF-kappa-B p105 subunit"/>
    <property type="match status" value="1"/>
</dbReference>
<feature type="compositionally biased region" description="Low complexity" evidence="1">
    <location>
        <begin position="491"/>
        <end position="500"/>
    </location>
</feature>
<dbReference type="InterPro" id="IPR008967">
    <property type="entry name" value="p53-like_TF_DNA-bd_sf"/>
</dbReference>
<dbReference type="PIRSF" id="PIRSF001716">
    <property type="entry name" value="Dorsal"/>
    <property type="match status" value="1"/>
</dbReference>
<feature type="compositionally biased region" description="Low complexity" evidence="1">
    <location>
        <begin position="611"/>
        <end position="635"/>
    </location>
</feature>
<evidence type="ECO:0000256" key="1">
    <source>
        <dbReference type="SAM" id="MobiDB-lite"/>
    </source>
</evidence>
<feature type="region of interest" description="Disordered" evidence="1">
    <location>
        <begin position="1"/>
        <end position="61"/>
    </location>
</feature>
<dbReference type="EMBL" id="GAMC01014981">
    <property type="protein sequence ID" value="JAB91574.1"/>
    <property type="molecule type" value="mRNA"/>
</dbReference>
<dbReference type="GO" id="GO:0007249">
    <property type="term" value="P:canonical NF-kappaB signal transduction"/>
    <property type="evidence" value="ECO:0007669"/>
    <property type="project" value="TreeGrafter"/>
</dbReference>
<dbReference type="GO" id="GO:0045087">
    <property type="term" value="P:innate immune response"/>
    <property type="evidence" value="ECO:0007669"/>
    <property type="project" value="TreeGrafter"/>
</dbReference>
<dbReference type="SUPFAM" id="SSF49417">
    <property type="entry name" value="p53-like transcription factors"/>
    <property type="match status" value="1"/>
</dbReference>
<dbReference type="GO" id="GO:0034097">
    <property type="term" value="P:response to cytokine"/>
    <property type="evidence" value="ECO:0007669"/>
    <property type="project" value="TreeGrafter"/>
</dbReference>
<dbReference type="InterPro" id="IPR013783">
    <property type="entry name" value="Ig-like_fold"/>
</dbReference>
<feature type="region of interest" description="Disordered" evidence="1">
    <location>
        <begin position="489"/>
        <end position="529"/>
    </location>
</feature>
<dbReference type="GO" id="GO:0033554">
    <property type="term" value="P:cellular response to stress"/>
    <property type="evidence" value="ECO:0007669"/>
    <property type="project" value="TreeGrafter"/>
</dbReference>
<evidence type="ECO:0000259" key="2">
    <source>
        <dbReference type="PROSITE" id="PS50254"/>
    </source>
</evidence>
<dbReference type="InterPro" id="IPR032397">
    <property type="entry name" value="RHD_dimer"/>
</dbReference>
<dbReference type="InterPro" id="IPR033926">
    <property type="entry name" value="IPT_NFkappaB"/>
</dbReference>
<dbReference type="GO" id="GO:0005654">
    <property type="term" value="C:nucleoplasm"/>
    <property type="evidence" value="ECO:0007669"/>
    <property type="project" value="UniProtKB-ARBA"/>
</dbReference>
<dbReference type="GO" id="GO:0035206">
    <property type="term" value="P:regulation of hemocyte proliferation"/>
    <property type="evidence" value="ECO:0007669"/>
    <property type="project" value="UniProtKB-ARBA"/>
</dbReference>
<dbReference type="InterPro" id="IPR014756">
    <property type="entry name" value="Ig_E-set"/>
</dbReference>
<feature type="region of interest" description="Disordered" evidence="1">
    <location>
        <begin position="362"/>
        <end position="411"/>
    </location>
</feature>